<protein>
    <submittedName>
        <fullName evidence="3">DUF4405 domain-containing protein</fullName>
    </submittedName>
</protein>
<dbReference type="AlphaFoldDB" id="A0A399SZF7"/>
<gene>
    <name evidence="3" type="ORF">D1614_07755</name>
</gene>
<keyword evidence="1" id="KW-1133">Transmembrane helix</keyword>
<proteinExistence type="predicted"/>
<sequence>MRKFSWRAFISFGLSYAMIVLLVSGIILYVAPPGRYAHWVNWALWGFTKDEWQSIHTIFSLGFIVLSVFHLFSANWKVFLSYFRSKATGTFRRKRELLLSSAFMLVFFFGTVFSLPPFQNVMAFGETLTGSWEKTEERAPVPHAELLTLAELSEQLQLDSVEVITRKLNNHKISFENVHSQSLQEIASANNATPSDIYGLISKPAGNAMQGAGVGRKTLDEFASELGKSTDDILEILKQNNIEAEKGQTLRTIGENNSIPPRDVYNLISK</sequence>
<dbReference type="OrthoDB" id="9793491at2"/>
<evidence type="ECO:0000313" key="3">
    <source>
        <dbReference type="EMBL" id="RIJ49426.1"/>
    </source>
</evidence>
<dbReference type="Proteomes" id="UP000265926">
    <property type="component" value="Unassembled WGS sequence"/>
</dbReference>
<evidence type="ECO:0000313" key="4">
    <source>
        <dbReference type="Proteomes" id="UP000265926"/>
    </source>
</evidence>
<name>A0A399SZF7_9BACT</name>
<accession>A0A399SZF7</accession>
<keyword evidence="1" id="KW-0812">Transmembrane</keyword>
<feature type="domain" description="Flavinylation-associated cytochrome" evidence="2">
    <location>
        <begin position="9"/>
        <end position="76"/>
    </location>
</feature>
<evidence type="ECO:0000259" key="2">
    <source>
        <dbReference type="Pfam" id="PF14358"/>
    </source>
</evidence>
<dbReference type="InterPro" id="IPR025517">
    <property type="entry name" value="DUF4405"/>
</dbReference>
<dbReference type="EMBL" id="QWGR01000003">
    <property type="protein sequence ID" value="RIJ49426.1"/>
    <property type="molecule type" value="Genomic_DNA"/>
</dbReference>
<dbReference type="RefSeq" id="WP_119437313.1">
    <property type="nucleotide sequence ID" value="NZ_QWGR01000003.1"/>
</dbReference>
<reference evidence="3 4" key="1">
    <citation type="submission" date="2018-08" db="EMBL/GenBank/DDBJ databases">
        <title>Pallidiluteibacterium maritimus gen. nov., sp. nov., isolated from coastal sediment.</title>
        <authorList>
            <person name="Zhou L.Y."/>
        </authorList>
    </citation>
    <scope>NUCLEOTIDE SEQUENCE [LARGE SCALE GENOMIC DNA]</scope>
    <source>
        <strain evidence="3 4">XSD2</strain>
    </source>
</reference>
<feature type="transmembrane region" description="Helical" evidence="1">
    <location>
        <begin position="12"/>
        <end position="32"/>
    </location>
</feature>
<evidence type="ECO:0000256" key="1">
    <source>
        <dbReference type="SAM" id="Phobius"/>
    </source>
</evidence>
<keyword evidence="4" id="KW-1185">Reference proteome</keyword>
<feature type="transmembrane region" description="Helical" evidence="1">
    <location>
        <begin position="97"/>
        <end position="115"/>
    </location>
</feature>
<keyword evidence="1" id="KW-0472">Membrane</keyword>
<comment type="caution">
    <text evidence="3">The sequence shown here is derived from an EMBL/GenBank/DDBJ whole genome shotgun (WGS) entry which is preliminary data.</text>
</comment>
<feature type="transmembrane region" description="Helical" evidence="1">
    <location>
        <begin position="52"/>
        <end position="76"/>
    </location>
</feature>
<organism evidence="3 4">
    <name type="scientific">Maribellus luteus</name>
    <dbReference type="NCBI Taxonomy" id="2305463"/>
    <lineage>
        <taxon>Bacteria</taxon>
        <taxon>Pseudomonadati</taxon>
        <taxon>Bacteroidota</taxon>
        <taxon>Bacteroidia</taxon>
        <taxon>Marinilabiliales</taxon>
        <taxon>Prolixibacteraceae</taxon>
        <taxon>Maribellus</taxon>
    </lineage>
</organism>
<dbReference type="Pfam" id="PF14358">
    <property type="entry name" value="DUF4405"/>
    <property type="match status" value="1"/>
</dbReference>